<dbReference type="PANTHER" id="PTHR19918:SF1">
    <property type="entry name" value="FIZZY-RELATED PROTEIN HOMOLOG"/>
    <property type="match status" value="1"/>
</dbReference>
<gene>
    <name evidence="11" type="ORF">CLEI1391_LOCUS8935</name>
</gene>
<evidence type="ECO:0000256" key="3">
    <source>
        <dbReference type="ARBA" id="ARBA00022574"/>
    </source>
</evidence>
<dbReference type="GO" id="GO:0005680">
    <property type="term" value="C:anaphase-promoting complex"/>
    <property type="evidence" value="ECO:0007669"/>
    <property type="project" value="TreeGrafter"/>
</dbReference>
<sequence>MEGIENSNQPSTSGAGYSSVLGESLLGQAQRQAHSPYVSPKSRVTLSDRFIPSRAAAARLDFSVLDREIVTSEVSRNASDREDLNPAYNLLLRSELLGAAAPGPIPADKAQQLEQLKSPCSPGKKLFRYKSGDAASPLGGPMSTSPFATSPVGGDDGGMASPLASPRRAPRKIARAPFKVLDAPALADDFYLNLVDWSSQNVLAVGLGSCVYLWSACTSKVTKLCDLAPADSVCSVSWSQRGTYLSVGCNSGRVQIWDVARVRVVRTLEGHRARVGTMAWGAHVLSSGSRDRVILQHDVRAPDPHIARLAGHRSEICGLKWSPDDRQLASGGNDNQLLVWSLGSSSPVLRFTEHQAAVKAISWSPHQHGLLASGGGTADRCIRFWNTASGAALNCIDTGSQVCNLSWSKNVNEIVSTHGYSQNQIIVWKYPAMAKLATLTGHTLRVLYLATSPDGQTIVTGAGDETLRFWSVFPGQRAQGPDTSVSTMARTTIR</sequence>
<keyword evidence="3 8" id="KW-0853">WD repeat</keyword>
<keyword evidence="5" id="KW-0677">Repeat</keyword>
<evidence type="ECO:0000256" key="8">
    <source>
        <dbReference type="PROSITE-ProRule" id="PRU00221"/>
    </source>
</evidence>
<dbReference type="InterPro" id="IPR001680">
    <property type="entry name" value="WD40_rpt"/>
</dbReference>
<dbReference type="PANTHER" id="PTHR19918">
    <property type="entry name" value="CELL DIVISION CYCLE 20 CDC20 FIZZY -RELATED"/>
    <property type="match status" value="1"/>
</dbReference>
<dbReference type="SMART" id="SM00320">
    <property type="entry name" value="WD40"/>
    <property type="match status" value="6"/>
</dbReference>
<dbReference type="FunFam" id="2.130.10.10:FF:000025">
    <property type="entry name" value="FIZZY-related 2 isoform 1"/>
    <property type="match status" value="1"/>
</dbReference>
<dbReference type="GO" id="GO:0031145">
    <property type="term" value="P:anaphase-promoting complex-dependent catabolic process"/>
    <property type="evidence" value="ECO:0007669"/>
    <property type="project" value="TreeGrafter"/>
</dbReference>
<keyword evidence="7" id="KW-0131">Cell cycle</keyword>
<keyword evidence="6" id="KW-0498">Mitosis</keyword>
<dbReference type="AlphaFoldDB" id="A0A7S0WR49"/>
<accession>A0A7S0WR49</accession>
<dbReference type="GO" id="GO:1905786">
    <property type="term" value="P:positive regulation of anaphase-promoting complex-dependent catabolic process"/>
    <property type="evidence" value="ECO:0007669"/>
    <property type="project" value="TreeGrafter"/>
</dbReference>
<evidence type="ECO:0000256" key="6">
    <source>
        <dbReference type="ARBA" id="ARBA00022776"/>
    </source>
</evidence>
<keyword evidence="4" id="KW-0132">Cell division</keyword>
<feature type="repeat" description="WD" evidence="8">
    <location>
        <begin position="439"/>
        <end position="472"/>
    </location>
</feature>
<evidence type="ECO:0000256" key="7">
    <source>
        <dbReference type="ARBA" id="ARBA00023306"/>
    </source>
</evidence>
<dbReference type="PROSITE" id="PS50294">
    <property type="entry name" value="WD_REPEATS_REGION"/>
    <property type="match status" value="2"/>
</dbReference>
<reference evidence="11" key="1">
    <citation type="submission" date="2021-01" db="EMBL/GenBank/DDBJ databases">
        <authorList>
            <person name="Corre E."/>
            <person name="Pelletier E."/>
            <person name="Niang G."/>
            <person name="Scheremetjew M."/>
            <person name="Finn R."/>
            <person name="Kale V."/>
            <person name="Holt S."/>
            <person name="Cochrane G."/>
            <person name="Meng A."/>
            <person name="Brown T."/>
            <person name="Cohen L."/>
        </authorList>
    </citation>
    <scope>NUCLEOTIDE SEQUENCE</scope>
    <source>
        <strain evidence="11">SAG 11-49</strain>
    </source>
</reference>
<comment type="similarity">
    <text evidence="2">Belongs to the WD repeat CDC20/Fizzy family.</text>
</comment>
<dbReference type="SUPFAM" id="SSF50978">
    <property type="entry name" value="WD40 repeat-like"/>
    <property type="match status" value="1"/>
</dbReference>
<evidence type="ECO:0000256" key="1">
    <source>
        <dbReference type="ARBA" id="ARBA00004906"/>
    </source>
</evidence>
<dbReference type="Pfam" id="PF24807">
    <property type="entry name" value="WD40_CDC20-Fz"/>
    <property type="match status" value="1"/>
</dbReference>
<dbReference type="GO" id="GO:0010997">
    <property type="term" value="F:anaphase-promoting complex binding"/>
    <property type="evidence" value="ECO:0007669"/>
    <property type="project" value="InterPro"/>
</dbReference>
<evidence type="ECO:0000256" key="2">
    <source>
        <dbReference type="ARBA" id="ARBA00006445"/>
    </source>
</evidence>
<proteinExistence type="inferred from homology"/>
<dbReference type="GO" id="GO:0051301">
    <property type="term" value="P:cell division"/>
    <property type="evidence" value="ECO:0007669"/>
    <property type="project" value="UniProtKB-KW"/>
</dbReference>
<feature type="domain" description="CDC20/Fizzy WD40" evidence="10">
    <location>
        <begin position="181"/>
        <end position="470"/>
    </location>
</feature>
<comment type="pathway">
    <text evidence="1">Protein modification; protein ubiquitination.</text>
</comment>
<dbReference type="GO" id="GO:1990757">
    <property type="term" value="F:ubiquitin ligase activator activity"/>
    <property type="evidence" value="ECO:0007669"/>
    <property type="project" value="TreeGrafter"/>
</dbReference>
<evidence type="ECO:0000256" key="9">
    <source>
        <dbReference type="SAM" id="MobiDB-lite"/>
    </source>
</evidence>
<evidence type="ECO:0000313" key="11">
    <source>
        <dbReference type="EMBL" id="CAD8679216.1"/>
    </source>
</evidence>
<name>A0A7S0WR49_9CHLO</name>
<evidence type="ECO:0000256" key="4">
    <source>
        <dbReference type="ARBA" id="ARBA00022618"/>
    </source>
</evidence>
<feature type="region of interest" description="Disordered" evidence="9">
    <location>
        <begin position="1"/>
        <end position="20"/>
    </location>
</feature>
<protein>
    <recommendedName>
        <fullName evidence="10">CDC20/Fizzy WD40 domain-containing protein</fullName>
    </recommendedName>
</protein>
<dbReference type="PROSITE" id="PS50082">
    <property type="entry name" value="WD_REPEATS_2"/>
    <property type="match status" value="3"/>
</dbReference>
<evidence type="ECO:0000256" key="5">
    <source>
        <dbReference type="ARBA" id="ARBA00022737"/>
    </source>
</evidence>
<feature type="repeat" description="WD" evidence="8">
    <location>
        <begin position="231"/>
        <end position="267"/>
    </location>
</feature>
<dbReference type="CDD" id="cd00200">
    <property type="entry name" value="WD40"/>
    <property type="match status" value="1"/>
</dbReference>
<dbReference type="InterPro" id="IPR056150">
    <property type="entry name" value="WD40_CDC20-Fz"/>
</dbReference>
<dbReference type="InterPro" id="IPR033010">
    <property type="entry name" value="Cdc20/Fizzy"/>
</dbReference>
<feature type="compositionally biased region" description="Polar residues" evidence="9">
    <location>
        <begin position="1"/>
        <end position="16"/>
    </location>
</feature>
<dbReference type="EMBL" id="HBFB01015931">
    <property type="protein sequence ID" value="CAD8679216.1"/>
    <property type="molecule type" value="Transcribed_RNA"/>
</dbReference>
<organism evidence="11">
    <name type="scientific">Chlamydomonas leiostraca</name>
    <dbReference type="NCBI Taxonomy" id="1034604"/>
    <lineage>
        <taxon>Eukaryota</taxon>
        <taxon>Viridiplantae</taxon>
        <taxon>Chlorophyta</taxon>
        <taxon>core chlorophytes</taxon>
        <taxon>Chlorophyceae</taxon>
        <taxon>CS clade</taxon>
        <taxon>Chlamydomonadales</taxon>
        <taxon>Chlamydomonadaceae</taxon>
        <taxon>Chlamydomonas</taxon>
    </lineage>
</organism>
<dbReference type="InterPro" id="IPR015943">
    <property type="entry name" value="WD40/YVTN_repeat-like_dom_sf"/>
</dbReference>
<dbReference type="Gene3D" id="2.130.10.10">
    <property type="entry name" value="YVTN repeat-like/Quinoprotein amine dehydrogenase"/>
    <property type="match status" value="1"/>
</dbReference>
<dbReference type="InterPro" id="IPR036322">
    <property type="entry name" value="WD40_repeat_dom_sf"/>
</dbReference>
<evidence type="ECO:0000259" key="10">
    <source>
        <dbReference type="Pfam" id="PF24807"/>
    </source>
</evidence>
<feature type="repeat" description="WD" evidence="8">
    <location>
        <begin position="309"/>
        <end position="350"/>
    </location>
</feature>